<dbReference type="InterPro" id="IPR011604">
    <property type="entry name" value="PDDEXK-like_dom_sf"/>
</dbReference>
<dbReference type="EMBL" id="JAPOHA010000018">
    <property type="protein sequence ID" value="MCY1715196.1"/>
    <property type="molecule type" value="Genomic_DNA"/>
</dbReference>
<dbReference type="RefSeq" id="WP_268059233.1">
    <property type="nucleotide sequence ID" value="NZ_JAPOHA010000018.1"/>
</dbReference>
<keyword evidence="3" id="KW-1185">Reference proteome</keyword>
<sequence length="287" mass="32865">MKITNKTGLPQAFVQMAQSDYMPTPKRYSATALLKGIREVILERRHGDEIEQDVSDMIWLLFGTAVHSVLEHQTEGETEFKEAFVDMPVGDYTVSGRFDLYDAATETITDYKTCSVWKVIYGDYEDWRKQLLIYATIMNYCGFPVKHGQIVAIMKDHQKTKAKNDSSYPQLPVRTLLFDFKDSDFEEINAFIVERLSEIAAAEKLPDEELPVCTLDERFNSGDKYAVMKKGRKTALRVLDSAEAADEWKEQNGGDYIELRPGEDKKCKDYCSACEFCSYYKEHVKGA</sequence>
<gene>
    <name evidence="2" type="ORF">OUY18_13155</name>
</gene>
<dbReference type="Gene3D" id="3.90.320.10">
    <property type="match status" value="1"/>
</dbReference>
<accession>A0ABT4BZ50</accession>
<keyword evidence="1" id="KW-0378">Hydrolase</keyword>
<reference evidence="2 3" key="1">
    <citation type="submission" date="2022-11" db="EMBL/GenBank/DDBJ databases">
        <authorList>
            <person name="Caiyu Z."/>
        </authorList>
    </citation>
    <scope>NUCLEOTIDE SEQUENCE [LARGE SCALE GENOMIC DNA]</scope>
    <source>
        <strain evidence="2 3">YR-4</strain>
    </source>
</reference>
<evidence type="ECO:0000256" key="1">
    <source>
        <dbReference type="ARBA" id="ARBA00022801"/>
    </source>
</evidence>
<name>A0ABT4BZ50_9FIRM</name>
<protein>
    <recommendedName>
        <fullName evidence="4">PD-(D/E)XK nuclease superfamily protein</fullName>
    </recommendedName>
</protein>
<organism evidence="2 3">
    <name type="scientific">Caproiciproducens galactitolivorans</name>
    <dbReference type="NCBI Taxonomy" id="642589"/>
    <lineage>
        <taxon>Bacteria</taxon>
        <taxon>Bacillati</taxon>
        <taxon>Bacillota</taxon>
        <taxon>Clostridia</taxon>
        <taxon>Eubacteriales</taxon>
        <taxon>Acutalibacteraceae</taxon>
        <taxon>Caproiciproducens</taxon>
    </lineage>
</organism>
<evidence type="ECO:0000313" key="2">
    <source>
        <dbReference type="EMBL" id="MCY1715196.1"/>
    </source>
</evidence>
<dbReference type="Proteomes" id="UP001082703">
    <property type="component" value="Unassembled WGS sequence"/>
</dbReference>
<proteinExistence type="predicted"/>
<evidence type="ECO:0008006" key="4">
    <source>
        <dbReference type="Google" id="ProtNLM"/>
    </source>
</evidence>
<evidence type="ECO:0000313" key="3">
    <source>
        <dbReference type="Proteomes" id="UP001082703"/>
    </source>
</evidence>
<comment type="caution">
    <text evidence="2">The sequence shown here is derived from an EMBL/GenBank/DDBJ whole genome shotgun (WGS) entry which is preliminary data.</text>
</comment>